<accession>A0A1V0PD57</accession>
<dbReference type="RefSeq" id="WP_063280677.1">
    <property type="nucleotide sequence ID" value="NZ_CP016746.2"/>
</dbReference>
<dbReference type="EMBL" id="CP016746">
    <property type="protein sequence ID" value="ARE27170.1"/>
    <property type="molecule type" value="Genomic_DNA"/>
</dbReference>
<organism evidence="2 3">
    <name type="scientific">Lactococcus lactis subsp. cremoris</name>
    <name type="common">Streptococcus cremoris</name>
    <dbReference type="NCBI Taxonomy" id="1359"/>
    <lineage>
        <taxon>Bacteria</taxon>
        <taxon>Bacillati</taxon>
        <taxon>Bacillota</taxon>
        <taxon>Bacilli</taxon>
        <taxon>Lactobacillales</taxon>
        <taxon>Streptococcaceae</taxon>
        <taxon>Lactococcus</taxon>
    </lineage>
</organism>
<keyword evidence="2" id="KW-0614">Plasmid</keyword>
<evidence type="ECO:0000313" key="3">
    <source>
        <dbReference type="Proteomes" id="UP000191806"/>
    </source>
</evidence>
<dbReference type="Proteomes" id="UP000191806">
    <property type="component" value="Plasmid pJM1A"/>
</dbReference>
<keyword evidence="1" id="KW-1133">Transmembrane helix</keyword>
<feature type="transmembrane region" description="Helical" evidence="1">
    <location>
        <begin position="6"/>
        <end position="29"/>
    </location>
</feature>
<keyword evidence="1" id="KW-0472">Membrane</keyword>
<dbReference type="AlphaFoldDB" id="A0A1V0PD57"/>
<sequence length="118" mass="13274">MDVLPSIFIKIVIATVFGATLLCLLLFGITYEKTNNFFQYANGVFERGGSVNEINEESVEKYSGAFKVEEVEQHGYSLGKEITYTVSETINLPTFSNNTVHAQGIKLKFHKKANVLYR</sequence>
<gene>
    <name evidence="2" type="ORF">LLJM1_04130</name>
</gene>
<protein>
    <submittedName>
        <fullName evidence="2">Uncharacterized protein</fullName>
    </submittedName>
</protein>
<evidence type="ECO:0000256" key="1">
    <source>
        <dbReference type="SAM" id="Phobius"/>
    </source>
</evidence>
<keyword evidence="1" id="KW-0812">Transmembrane</keyword>
<proteinExistence type="predicted"/>
<name>A0A1V0PD57_LACLC</name>
<evidence type="ECO:0000313" key="2">
    <source>
        <dbReference type="EMBL" id="ARE27170.1"/>
    </source>
</evidence>
<reference evidence="2 3" key="1">
    <citation type="journal article" date="2017" name="BMC Genomics">
        <title>Comparative and functional genomics of the Lactococcus lactis taxon; insights into evolution and niche adaptation.</title>
        <authorList>
            <person name="Kelleher P."/>
            <person name="Bottacini F."/>
            <person name="Mahony J."/>
            <person name="Kilcawley K.N."/>
            <person name="van Sinderen D."/>
        </authorList>
    </citation>
    <scope>NUCLEOTIDE SEQUENCE [LARGE SCALE GENOMIC DNA]</scope>
    <source>
        <strain evidence="2 3">JM1</strain>
        <plasmid evidence="3">pmpjm1</plasmid>
    </source>
</reference>
<geneLocation type="plasmid" evidence="3">
    <name>pmpjm1</name>
</geneLocation>